<feature type="chain" id="PRO_5043953354" description="Leucine-rich repeat-containing N-terminal plant-type domain-containing protein" evidence="10">
    <location>
        <begin position="21"/>
        <end position="140"/>
    </location>
</feature>
<evidence type="ECO:0000259" key="11">
    <source>
        <dbReference type="Pfam" id="PF08263"/>
    </source>
</evidence>
<sequence length="140" mass="15883">MIIWSLCLIFSLSNSILVSASPAKHLCRPDQRDALWDFKNEFYVEEFQNHPTPVDKKTKSWRNNTDCCSWDGTSCDPKTGKVIELDLVVGDVREAGVVCGGGRVPNRSTQPKETPEGVQLKSQWKKASMKELRLHYGWQS</sequence>
<evidence type="ECO:0000256" key="9">
    <source>
        <dbReference type="ARBA" id="ARBA00023180"/>
    </source>
</evidence>
<dbReference type="Proteomes" id="UP000836841">
    <property type="component" value="Chromosome 7"/>
</dbReference>
<reference evidence="12 13" key="1">
    <citation type="submission" date="2022-03" db="EMBL/GenBank/DDBJ databases">
        <authorList>
            <person name="Nunn A."/>
            <person name="Chopra R."/>
            <person name="Nunn A."/>
            <person name="Contreras Garrido A."/>
        </authorList>
    </citation>
    <scope>NUCLEOTIDE SEQUENCE [LARGE SCALE GENOMIC DNA]</scope>
</reference>
<evidence type="ECO:0000256" key="3">
    <source>
        <dbReference type="ARBA" id="ARBA00022692"/>
    </source>
</evidence>
<evidence type="ECO:0000256" key="1">
    <source>
        <dbReference type="ARBA" id="ARBA00004479"/>
    </source>
</evidence>
<keyword evidence="4 10" id="KW-0732">Signal</keyword>
<feature type="signal peptide" evidence="10">
    <location>
        <begin position="1"/>
        <end position="20"/>
    </location>
</feature>
<dbReference type="Pfam" id="PF08263">
    <property type="entry name" value="LRRNT_2"/>
    <property type="match status" value="1"/>
</dbReference>
<dbReference type="PANTHER" id="PTHR48061:SF12">
    <property type="entry name" value="DISEASE RESISTANCE LIKE PROTEIN"/>
    <property type="match status" value="1"/>
</dbReference>
<evidence type="ECO:0000313" key="13">
    <source>
        <dbReference type="Proteomes" id="UP000836841"/>
    </source>
</evidence>
<feature type="domain" description="Leucine-rich repeat-containing N-terminal plant-type" evidence="11">
    <location>
        <begin position="29"/>
        <end position="76"/>
    </location>
</feature>
<keyword evidence="8" id="KW-0675">Receptor</keyword>
<keyword evidence="13" id="KW-1185">Reference proteome</keyword>
<keyword evidence="9" id="KW-0325">Glycoprotein</keyword>
<dbReference type="EMBL" id="OU466863">
    <property type="protein sequence ID" value="CAH2079306.1"/>
    <property type="molecule type" value="Genomic_DNA"/>
</dbReference>
<organism evidence="12 13">
    <name type="scientific">Thlaspi arvense</name>
    <name type="common">Field penny-cress</name>
    <dbReference type="NCBI Taxonomy" id="13288"/>
    <lineage>
        <taxon>Eukaryota</taxon>
        <taxon>Viridiplantae</taxon>
        <taxon>Streptophyta</taxon>
        <taxon>Embryophyta</taxon>
        <taxon>Tracheophyta</taxon>
        <taxon>Spermatophyta</taxon>
        <taxon>Magnoliopsida</taxon>
        <taxon>eudicotyledons</taxon>
        <taxon>Gunneridae</taxon>
        <taxon>Pentapetalae</taxon>
        <taxon>rosids</taxon>
        <taxon>malvids</taxon>
        <taxon>Brassicales</taxon>
        <taxon>Brassicaceae</taxon>
        <taxon>Thlaspideae</taxon>
        <taxon>Thlaspi</taxon>
    </lineage>
</organism>
<evidence type="ECO:0000256" key="10">
    <source>
        <dbReference type="SAM" id="SignalP"/>
    </source>
</evidence>
<keyword evidence="7" id="KW-0472">Membrane</keyword>
<dbReference type="InterPro" id="IPR013210">
    <property type="entry name" value="LRR_N_plant-typ"/>
</dbReference>
<dbReference type="PANTHER" id="PTHR48061">
    <property type="entry name" value="LEUCINE-RICH REPEAT RECEPTOR PROTEIN KINASE EMS1-LIKE-RELATED"/>
    <property type="match status" value="1"/>
</dbReference>
<gene>
    <name evidence="12" type="ORF">TAV2_LOCUS25166</name>
</gene>
<dbReference type="Gene3D" id="3.80.10.10">
    <property type="entry name" value="Ribonuclease Inhibitor"/>
    <property type="match status" value="1"/>
</dbReference>
<keyword evidence="3" id="KW-0812">Transmembrane</keyword>
<evidence type="ECO:0000256" key="8">
    <source>
        <dbReference type="ARBA" id="ARBA00023170"/>
    </source>
</evidence>
<keyword evidence="5" id="KW-0677">Repeat</keyword>
<keyword evidence="6" id="KW-1133">Transmembrane helix</keyword>
<comment type="subcellular location">
    <subcellularLocation>
        <location evidence="1">Membrane</location>
        <topology evidence="1">Single-pass type I membrane protein</topology>
    </subcellularLocation>
</comment>
<evidence type="ECO:0000256" key="2">
    <source>
        <dbReference type="ARBA" id="ARBA00022614"/>
    </source>
</evidence>
<name>A0AAU9T7T2_THLAR</name>
<proteinExistence type="predicted"/>
<dbReference type="InterPro" id="IPR032675">
    <property type="entry name" value="LRR_dom_sf"/>
</dbReference>
<keyword evidence="2" id="KW-0433">Leucine-rich repeat</keyword>
<evidence type="ECO:0000256" key="4">
    <source>
        <dbReference type="ARBA" id="ARBA00022729"/>
    </source>
</evidence>
<evidence type="ECO:0000256" key="7">
    <source>
        <dbReference type="ARBA" id="ARBA00023136"/>
    </source>
</evidence>
<dbReference type="InterPro" id="IPR046956">
    <property type="entry name" value="RLP23-like"/>
</dbReference>
<protein>
    <recommendedName>
        <fullName evidence="11">Leucine-rich repeat-containing N-terminal plant-type domain-containing protein</fullName>
    </recommendedName>
</protein>
<evidence type="ECO:0000256" key="6">
    <source>
        <dbReference type="ARBA" id="ARBA00022989"/>
    </source>
</evidence>
<dbReference type="AlphaFoldDB" id="A0AAU9T7T2"/>
<accession>A0AAU9T7T2</accession>
<evidence type="ECO:0000256" key="5">
    <source>
        <dbReference type="ARBA" id="ARBA00022737"/>
    </source>
</evidence>
<dbReference type="GO" id="GO:0016020">
    <property type="term" value="C:membrane"/>
    <property type="evidence" value="ECO:0007669"/>
    <property type="project" value="UniProtKB-SubCell"/>
</dbReference>
<evidence type="ECO:0000313" key="12">
    <source>
        <dbReference type="EMBL" id="CAH2079306.1"/>
    </source>
</evidence>